<organism evidence="10 11">
    <name type="scientific">Vreelandella aquamarina</name>
    <dbReference type="NCBI Taxonomy" id="77097"/>
    <lineage>
        <taxon>Bacteria</taxon>
        <taxon>Pseudomonadati</taxon>
        <taxon>Pseudomonadota</taxon>
        <taxon>Gammaproteobacteria</taxon>
        <taxon>Oceanospirillales</taxon>
        <taxon>Halomonadaceae</taxon>
        <taxon>Vreelandella</taxon>
    </lineage>
</organism>
<dbReference type="NCBIfam" id="NF001204">
    <property type="entry name" value="PRK00166.1"/>
    <property type="match status" value="1"/>
</dbReference>
<accession>A0A6F8SXY5</accession>
<evidence type="ECO:0000256" key="6">
    <source>
        <dbReference type="ARBA" id="ARBA00032248"/>
    </source>
</evidence>
<dbReference type="InterPro" id="IPR004843">
    <property type="entry name" value="Calcineurin-like_PHP"/>
</dbReference>
<evidence type="ECO:0000256" key="7">
    <source>
        <dbReference type="ARBA" id="ARBA00033210"/>
    </source>
</evidence>
<evidence type="ECO:0000313" key="11">
    <source>
        <dbReference type="Proteomes" id="UP000503197"/>
    </source>
</evidence>
<evidence type="ECO:0000256" key="8">
    <source>
        <dbReference type="ARBA" id="ARBA00049417"/>
    </source>
</evidence>
<dbReference type="PANTHER" id="PTHR40942">
    <property type="match status" value="1"/>
</dbReference>
<protein>
    <recommendedName>
        <fullName evidence="3">bis(5'-nucleosyl)-tetraphosphatase (symmetrical)</fullName>
        <ecNumber evidence="3">3.6.1.41</ecNumber>
    </recommendedName>
    <alternativeName>
        <fullName evidence="6">Ap4A hydrolase</fullName>
    </alternativeName>
    <alternativeName>
        <fullName evidence="5">Diadenosine 5',5'''-P1,P4-tetraphosphate pyrophosphohydrolase</fullName>
    </alternativeName>
    <alternativeName>
        <fullName evidence="7">Diadenosine tetraphosphatase</fullName>
    </alternativeName>
</protein>
<dbReference type="PANTHER" id="PTHR40942:SF4">
    <property type="entry name" value="CYTOCHROME C5"/>
    <property type="match status" value="1"/>
</dbReference>
<evidence type="ECO:0000313" key="10">
    <source>
        <dbReference type="EMBL" id="BCA92787.1"/>
    </source>
</evidence>
<comment type="function">
    <text evidence="1">Hydrolyzes diadenosine 5',5'''-P1,P4-tetraphosphate to yield ADP.</text>
</comment>
<feature type="domain" description="Calcineurin-like phosphoesterase" evidence="9">
    <location>
        <begin position="3"/>
        <end position="122"/>
    </location>
</feature>
<comment type="similarity">
    <text evidence="2">Belongs to the Ap4A hydrolase family.</text>
</comment>
<dbReference type="InterPro" id="IPR004617">
    <property type="entry name" value="ApaH"/>
</dbReference>
<dbReference type="Pfam" id="PF00149">
    <property type="entry name" value="Metallophos"/>
    <property type="match status" value="1"/>
</dbReference>
<dbReference type="Proteomes" id="UP000503197">
    <property type="component" value="Chromosome"/>
</dbReference>
<evidence type="ECO:0000256" key="2">
    <source>
        <dbReference type="ARBA" id="ARBA00005419"/>
    </source>
</evidence>
<dbReference type="CDD" id="cd07422">
    <property type="entry name" value="MPP_ApaH"/>
    <property type="match status" value="1"/>
</dbReference>
<dbReference type="PIRSF" id="PIRSF000903">
    <property type="entry name" value="B5n-ttraPtase_sm"/>
    <property type="match status" value="1"/>
</dbReference>
<dbReference type="EC" id="3.6.1.41" evidence="3"/>
<evidence type="ECO:0000256" key="5">
    <source>
        <dbReference type="ARBA" id="ARBA00031248"/>
    </source>
</evidence>
<evidence type="ECO:0000256" key="1">
    <source>
        <dbReference type="ARBA" id="ARBA00003413"/>
    </source>
</evidence>
<sequence>MPMSIYVIGDLHGCHVEFISLLEAIDFNPTHDTLWLVGDLINRGPGSLACLQEAKALGSAVRCVLGNHDFHLLVVARGGGRLKKNDTLDDILASPQREALLDWLQSQPLAVQEGNTLMTHAGVLPSWSAEQALALSGEVQAALHSESAGAFLTQLFGNQPDRFREDLEGVDRLRCIVNVFTRMRFIDAQERLDFAAKEGLDSAPAGFAPWFQFARQDDLHILFGHWAALEGRTPNAKINVQGLDTGCVWGGSLTAMNLDTGERTSVPSLQGGR</sequence>
<name>A0A6F8SXY5_9GAMM</name>
<proteinExistence type="inferred from homology"/>
<dbReference type="InterPro" id="IPR029052">
    <property type="entry name" value="Metallo-depent_PP-like"/>
</dbReference>
<comment type="catalytic activity">
    <reaction evidence="8">
        <text>P(1),P(4)-bis(5'-adenosyl) tetraphosphate + H2O = 2 ADP + 2 H(+)</text>
        <dbReference type="Rhea" id="RHEA:24252"/>
        <dbReference type="ChEBI" id="CHEBI:15377"/>
        <dbReference type="ChEBI" id="CHEBI:15378"/>
        <dbReference type="ChEBI" id="CHEBI:58141"/>
        <dbReference type="ChEBI" id="CHEBI:456216"/>
        <dbReference type="EC" id="3.6.1.41"/>
    </reaction>
</comment>
<dbReference type="EMBL" id="AP022821">
    <property type="protein sequence ID" value="BCA92787.1"/>
    <property type="molecule type" value="Genomic_DNA"/>
</dbReference>
<dbReference type="Gene3D" id="3.60.21.10">
    <property type="match status" value="1"/>
</dbReference>
<evidence type="ECO:0000256" key="4">
    <source>
        <dbReference type="ARBA" id="ARBA00022801"/>
    </source>
</evidence>
<dbReference type="GO" id="GO:0008803">
    <property type="term" value="F:bis(5'-nucleosyl)-tetraphosphatase (symmetrical) activity"/>
    <property type="evidence" value="ECO:0007669"/>
    <property type="project" value="UniProtKB-EC"/>
</dbReference>
<dbReference type="SUPFAM" id="SSF56300">
    <property type="entry name" value="Metallo-dependent phosphatases"/>
    <property type="match status" value="1"/>
</dbReference>
<reference evidence="10 11" key="1">
    <citation type="submission" date="2020-02" db="EMBL/GenBank/DDBJ databases">
        <title>Complete Genome Sequence of Halomonas meridiana strain BAA-801, Isolated from Deep Sea Thermal Vent.</title>
        <authorList>
            <person name="Takahashi Y."/>
            <person name="Takahashi H."/>
            <person name="Galipon J."/>
            <person name="Arakawa K."/>
        </authorList>
    </citation>
    <scope>NUCLEOTIDE SEQUENCE [LARGE SCALE GENOMIC DNA]</scope>
    <source>
        <strain evidence="10 11">Slthf1</strain>
    </source>
</reference>
<gene>
    <name evidence="10" type="primary">apaH</name>
    <name evidence="10" type="ORF">HMSLTHF_25620</name>
</gene>
<dbReference type="NCBIfam" id="TIGR00668">
    <property type="entry name" value="apaH"/>
    <property type="match status" value="1"/>
</dbReference>
<dbReference type="AlphaFoldDB" id="A0A6F8SXY5"/>
<keyword evidence="4" id="KW-0378">Hydrolase</keyword>
<evidence type="ECO:0000256" key="3">
    <source>
        <dbReference type="ARBA" id="ARBA00012506"/>
    </source>
</evidence>
<evidence type="ECO:0000259" key="9">
    <source>
        <dbReference type="Pfam" id="PF00149"/>
    </source>
</evidence>